<dbReference type="PRINTS" id="PR00702">
    <property type="entry name" value="ACRIFLAVINRP"/>
</dbReference>
<accession>A0A1C2FZT9</accession>
<dbReference type="STRING" id="163359.A9R16_14955"/>
<dbReference type="PANTHER" id="PTHR32063">
    <property type="match status" value="1"/>
</dbReference>
<dbReference type="SUPFAM" id="SSF82866">
    <property type="entry name" value="Multidrug efflux transporter AcrB transmembrane domain"/>
    <property type="match status" value="2"/>
</dbReference>
<dbReference type="SUPFAM" id="SSF82693">
    <property type="entry name" value="Multidrug efflux transporter AcrB pore domain, PN1, PN2, PC1 and PC2 subdomains"/>
    <property type="match status" value="3"/>
</dbReference>
<proteinExistence type="predicted"/>
<dbReference type="Gene3D" id="3.30.70.1430">
    <property type="entry name" value="Multidrug efflux transporter AcrB pore domain"/>
    <property type="match status" value="2"/>
</dbReference>
<dbReference type="OrthoDB" id="9757904at2"/>
<reference evidence="1 2" key="1">
    <citation type="submission" date="2018-02" db="EMBL/GenBank/DDBJ databases">
        <title>Insights into the biology of acidophilic members of the Acidiferrobacteraceae family derived from comparative genomic analyses.</title>
        <authorList>
            <person name="Issotta F."/>
            <person name="Thyssen C."/>
            <person name="Mena C."/>
            <person name="Moya A."/>
            <person name="Bellenberg S."/>
            <person name="Sproer C."/>
            <person name="Covarrubias P.C."/>
            <person name="Sand W."/>
            <person name="Quatrini R."/>
            <person name="Vera M."/>
        </authorList>
    </citation>
    <scope>NUCLEOTIDE SEQUENCE [LARGE SCALE GENOMIC DNA]</scope>
    <source>
        <strain evidence="2">m-1</strain>
    </source>
</reference>
<evidence type="ECO:0000313" key="2">
    <source>
        <dbReference type="Proteomes" id="UP000253250"/>
    </source>
</evidence>
<dbReference type="RefSeq" id="WP_065971423.1">
    <property type="nucleotide sequence ID" value="NZ_CP080624.1"/>
</dbReference>
<dbReference type="EMBL" id="PSYR01000002">
    <property type="protein sequence ID" value="RCN55984.1"/>
    <property type="molecule type" value="Genomic_DNA"/>
</dbReference>
<dbReference type="InterPro" id="IPR001036">
    <property type="entry name" value="Acrflvin-R"/>
</dbReference>
<dbReference type="Gene3D" id="3.30.70.1440">
    <property type="entry name" value="Multidrug efflux transporter AcrB pore domain"/>
    <property type="match status" value="1"/>
</dbReference>
<dbReference type="AlphaFoldDB" id="A0A1C2FZT9"/>
<dbReference type="GO" id="GO:0042910">
    <property type="term" value="F:xenobiotic transmembrane transporter activity"/>
    <property type="evidence" value="ECO:0007669"/>
    <property type="project" value="TreeGrafter"/>
</dbReference>
<name>A0A1C2FZT9_9GAMM</name>
<keyword evidence="2" id="KW-1185">Reference proteome</keyword>
<comment type="caution">
    <text evidence="1">The sequence shown here is derived from an EMBL/GenBank/DDBJ whole genome shotgun (WGS) entry which is preliminary data.</text>
</comment>
<dbReference type="Gene3D" id="3.30.70.1320">
    <property type="entry name" value="Multidrug efflux transporter AcrB pore domain like"/>
    <property type="match status" value="1"/>
</dbReference>
<dbReference type="Pfam" id="PF00873">
    <property type="entry name" value="ACR_tran"/>
    <property type="match status" value="1"/>
</dbReference>
<dbReference type="InterPro" id="IPR027463">
    <property type="entry name" value="AcrB_DN_DC_subdom"/>
</dbReference>
<evidence type="ECO:0000313" key="1">
    <source>
        <dbReference type="EMBL" id="RCN55984.1"/>
    </source>
</evidence>
<dbReference type="Gene3D" id="1.20.1640.10">
    <property type="entry name" value="Multidrug efflux transporter AcrB transmembrane domain"/>
    <property type="match status" value="2"/>
</dbReference>
<sequence length="1033" mass="110302">MNLSAPFIKRPIGTTLIALGILVAGIFSDRLLPVAAVPNIPLPAFVVLAHEPGASPQTMASTVAAPLERQLGKIPGLYQIMSFSSLGASNVVLLFSRVGGAARDAAAIQAGINAALPDLPANLPTRPYYKEFNPASRPILTMALTSRTQRPGTVYDAADTTLAERLAQVPGVALVQINGAQSPAVRINIHPRALAHAGLTAEDVYTAIRAANLLSPLGEFRGPKNNSVIATDGQLHTARQYRRIVLKANGSGLVRLGAVASVVTGVTNTHLAAWDGAKPAVLVTITKTPEANVIATVDAIKKRLPDIRRALPADVHLRVLTDRTTTIRASIRDIEITLLITVALVLVVVWAFMKRAAPTIAAGVTVPLSIAGTLAAMWALGFSLDNFSLMALTISVGFVVDDAIVMIENIMTYHESGLSPMEAALRGSRQIGFTVISITLSLVAVFIPLTLMPGIVGELFHEFAMTLTLAIVISALVSLTVTPMICAHFLRPDVAAPRPGSLAARLARWYEHIVGAYERSLDWSLHHRRLMLVLTVATVVVTVMLYAHIPKGFLPEEDTGLVIGNTVAGSDVSFARMKTLQRRVVAVILKDPDVATVSSSIGVVNGFTPPNRGKIFIGLKPRDDRRLSARAILAHLRPQLARIAGIHTYLFVAQDIFVGGQATNGQYDFTVLDPSLRSLEEVTSRIDRRIAKLPGIRAASSNQDKPQPEITVAIDRKRAARLGVSIAAIDAALNDAYAQRQIARIYNAENQYQVVLTVPHALSQSPTRLDHLYVAGRAGPVLLTAVAHFVRTSVPLSVRHYDGLPAATVSFNLARGAVLGSVIREVQKTIAGMPLPPGVRTRFGGNARFFLRSIAAEPLLILAALATIYIVLGVLYESFSQPLTILSTLPSAGVGALLALALTGLPLSVIAIIGIFLLMGIVKKNGIMLVDFALEAERTQGLSREEAIRAACLKRFRPILMTTLAALLGAVPLALAFGTGHHLRQPIGITVIGGLIVSQALTLYTTPIVYLTLGRWSRRRVAPSGEIRPSLPP</sequence>
<dbReference type="Proteomes" id="UP000253250">
    <property type="component" value="Unassembled WGS sequence"/>
</dbReference>
<organism evidence="1 2">
    <name type="scientific">Acidiferrobacter thiooxydans</name>
    <dbReference type="NCBI Taxonomy" id="163359"/>
    <lineage>
        <taxon>Bacteria</taxon>
        <taxon>Pseudomonadati</taxon>
        <taxon>Pseudomonadota</taxon>
        <taxon>Gammaproteobacteria</taxon>
        <taxon>Acidiferrobacterales</taxon>
        <taxon>Acidiferrobacteraceae</taxon>
        <taxon>Acidiferrobacter</taxon>
    </lineage>
</organism>
<dbReference type="SUPFAM" id="SSF82714">
    <property type="entry name" value="Multidrug efflux transporter AcrB TolC docking domain, DN and DC subdomains"/>
    <property type="match status" value="2"/>
</dbReference>
<gene>
    <name evidence="1" type="ORF">C4900_08830</name>
</gene>
<dbReference type="GO" id="GO:0005886">
    <property type="term" value="C:plasma membrane"/>
    <property type="evidence" value="ECO:0007669"/>
    <property type="project" value="TreeGrafter"/>
</dbReference>
<dbReference type="Gene3D" id="3.30.2090.10">
    <property type="entry name" value="Multidrug efflux transporter AcrB TolC docking domain, DN and DC subdomains"/>
    <property type="match status" value="2"/>
</dbReference>
<protein>
    <submittedName>
        <fullName evidence="1">Acriflavine resistance protein B</fullName>
    </submittedName>
</protein>
<dbReference type="PANTHER" id="PTHR32063:SF78">
    <property type="entry name" value="ACRB_ACRD_ACRF FAMILY PROTEIN"/>
    <property type="match status" value="1"/>
</dbReference>